<sequence>MKYMFMAAHEGEYAVKRMCKVLRVQRSGYYAWRKRKPSTREQANQVLLGLIAAEHAKSRKTYGSPRLHAVLKRQGIRCGHNRVARLMRLHGIVARRKRRNGKSNACSAS</sequence>
<dbReference type="OrthoDB" id="9781005at2"/>
<dbReference type="Proteomes" id="UP000055060">
    <property type="component" value="Unassembled WGS sequence"/>
</dbReference>
<dbReference type="Pfam" id="PF13276">
    <property type="entry name" value="HTH_21"/>
    <property type="match status" value="1"/>
</dbReference>
<protein>
    <submittedName>
        <fullName evidence="2">HTH-like domain</fullName>
    </submittedName>
</protein>
<accession>A0A0S7BGT5</accession>
<evidence type="ECO:0000313" key="2">
    <source>
        <dbReference type="EMBL" id="GAP13234.1"/>
    </source>
</evidence>
<dbReference type="InterPro" id="IPR050900">
    <property type="entry name" value="Transposase_IS3/IS150/IS904"/>
</dbReference>
<dbReference type="EMBL" id="DF967972">
    <property type="protein sequence ID" value="GAP13234.1"/>
    <property type="molecule type" value="Genomic_DNA"/>
</dbReference>
<dbReference type="PANTHER" id="PTHR46889">
    <property type="entry name" value="TRANSPOSASE INSF FOR INSERTION SEQUENCE IS3B-RELATED"/>
    <property type="match status" value="1"/>
</dbReference>
<dbReference type="AlphaFoldDB" id="A0A0S7BGT5"/>
<keyword evidence="3" id="KW-1185">Reference proteome</keyword>
<feature type="domain" description="HTH-like" evidence="1">
    <location>
        <begin position="45"/>
        <end position="99"/>
    </location>
</feature>
<dbReference type="STRING" id="360412.LARV_00985"/>
<proteinExistence type="predicted"/>
<organism evidence="2">
    <name type="scientific">Longilinea arvoryzae</name>
    <dbReference type="NCBI Taxonomy" id="360412"/>
    <lineage>
        <taxon>Bacteria</taxon>
        <taxon>Bacillati</taxon>
        <taxon>Chloroflexota</taxon>
        <taxon>Anaerolineae</taxon>
        <taxon>Anaerolineales</taxon>
        <taxon>Anaerolineaceae</taxon>
        <taxon>Longilinea</taxon>
    </lineage>
</organism>
<dbReference type="PANTHER" id="PTHR46889:SF4">
    <property type="entry name" value="TRANSPOSASE INSO FOR INSERTION SEQUENCE ELEMENT IS911B-RELATED"/>
    <property type="match status" value="1"/>
</dbReference>
<evidence type="ECO:0000313" key="3">
    <source>
        <dbReference type="Proteomes" id="UP000055060"/>
    </source>
</evidence>
<evidence type="ECO:0000259" key="1">
    <source>
        <dbReference type="Pfam" id="PF13276"/>
    </source>
</evidence>
<gene>
    <name evidence="2" type="ORF">LARV_00985</name>
</gene>
<dbReference type="InterPro" id="IPR025948">
    <property type="entry name" value="HTH-like_dom"/>
</dbReference>
<name>A0A0S7BGT5_9CHLR</name>
<reference evidence="2" key="1">
    <citation type="submission" date="2015-07" db="EMBL/GenBank/DDBJ databases">
        <title>Draft Genome Sequences of Anaerolinea thermolimosa IMO-1, Bellilinea caldifistulae GOMI-1, Leptolinea tardivitalis YMTK-2, Levilinea saccharolytica KIBI-1,Longilinea arvoryzae KOME-1, Previously Described as Members of the Anaerolineaceae (Chloroflexi).</title>
        <authorList>
            <person name="Sekiguchi Y."/>
            <person name="Ohashi A."/>
            <person name="Matsuura N."/>
            <person name="Tourlousse M.D."/>
        </authorList>
    </citation>
    <scope>NUCLEOTIDE SEQUENCE [LARGE SCALE GENOMIC DNA]</scope>
    <source>
        <strain evidence="2">KOME-1</strain>
    </source>
</reference>